<sequence length="382" mass="43153">MLHGAPAGFGYGRNGGLWAKPGVRQNPFSHAGLGTAARAPSDTHLSRSARVCVYARSMLLFPDLLSLPRQLRQPEVRDLAWVILAPPMLSHTPWPQRHPLSGSDWVQAPQLLAHWLQRLDLDPSALRHWLDRSQTRRLGLYYERLWQFAVQHAPGVELLAANLPIRRGGQTLGELDMLLRDREGVHHLELAIKLYLGPQRGNGSDSAQWLGPGCHDRLDRKLAHLDEHQLPISARDESREALAALDIQQFRAHLWLGGYLLYPWPGQAEPPEGAHPQHLRGRWLHQRDWPAYLAQGAPGRWQPLPRHAWLAPAHYPAEQVWTAVELGQWLSVLSPHAPAQLLVRLEETAEGGWEEAERLFLVADLWPNLPVTQPFPPRDQPA</sequence>
<evidence type="ECO:0000313" key="2">
    <source>
        <dbReference type="Proteomes" id="UP000244178"/>
    </source>
</evidence>
<organism evidence="1 2">
    <name type="scientific">Pseudomonas protegens</name>
    <dbReference type="NCBI Taxonomy" id="380021"/>
    <lineage>
        <taxon>Bacteria</taxon>
        <taxon>Pseudomonadati</taxon>
        <taxon>Pseudomonadota</taxon>
        <taxon>Gammaproteobacteria</taxon>
        <taxon>Pseudomonadales</taxon>
        <taxon>Pseudomonadaceae</taxon>
        <taxon>Pseudomonas</taxon>
    </lineage>
</organism>
<name>A0A2T6GSC9_9PSED</name>
<dbReference type="InterPro" id="IPR015003">
    <property type="entry name" value="DUF1853"/>
</dbReference>
<proteinExistence type="predicted"/>
<gene>
    <name evidence="1" type="ORF">C5U62_03545</name>
</gene>
<dbReference type="EMBL" id="PYJM01000001">
    <property type="protein sequence ID" value="PUA47065.1"/>
    <property type="molecule type" value="Genomic_DNA"/>
</dbReference>
<comment type="caution">
    <text evidence="1">The sequence shown here is derived from an EMBL/GenBank/DDBJ whole genome shotgun (WGS) entry which is preliminary data.</text>
</comment>
<dbReference type="Proteomes" id="UP000244178">
    <property type="component" value="Unassembled WGS sequence"/>
</dbReference>
<reference evidence="1 2" key="1">
    <citation type="submission" date="2018-03" db="EMBL/GenBank/DDBJ databases">
        <title>Draft genome sequence of the plant growth promoting rhizobacterium Pseudomonas protegens strain BNJ-SS-45 isolated from wheat (Triticum aestivum) rhizosphere.</title>
        <authorList>
            <person name="Bajpai A."/>
            <person name="Shende K."/>
            <person name="Meena N."/>
            <person name="Upadhyayula S.R."/>
            <person name="Suravajhala P."/>
            <person name="Medicherla K.M."/>
            <person name="Johri B.N."/>
        </authorList>
    </citation>
    <scope>NUCLEOTIDE SEQUENCE [LARGE SCALE GENOMIC DNA]</scope>
    <source>
        <strain evidence="1 2">BNJ-SS-45</strain>
    </source>
</reference>
<protein>
    <submittedName>
        <fullName evidence="1">DUF1853 domain-containing protein</fullName>
    </submittedName>
</protein>
<dbReference type="Pfam" id="PF08907">
    <property type="entry name" value="DUF1853"/>
    <property type="match status" value="1"/>
</dbReference>
<accession>A0A2T6GSC9</accession>
<evidence type="ECO:0000313" key="1">
    <source>
        <dbReference type="EMBL" id="PUA47065.1"/>
    </source>
</evidence>
<dbReference type="AlphaFoldDB" id="A0A2T6GSC9"/>